<protein>
    <submittedName>
        <fullName evidence="1">Uncharacterized protein</fullName>
    </submittedName>
</protein>
<accession>A0A0F9NK87</accession>
<dbReference type="AlphaFoldDB" id="A0A0F9NK87"/>
<evidence type="ECO:0000313" key="1">
    <source>
        <dbReference type="EMBL" id="KKM89220.1"/>
    </source>
</evidence>
<organism evidence="1">
    <name type="scientific">marine sediment metagenome</name>
    <dbReference type="NCBI Taxonomy" id="412755"/>
    <lineage>
        <taxon>unclassified sequences</taxon>
        <taxon>metagenomes</taxon>
        <taxon>ecological metagenomes</taxon>
    </lineage>
</organism>
<proteinExistence type="predicted"/>
<name>A0A0F9NK87_9ZZZZ</name>
<sequence length="229" mass="26558">MTEHQLSEQSKDLPEAKEYNKLLSSIVEIDPNNIIIKMNCKFCIHPARAEAEEKYEKMRSFAPVIKFFAEYKKAHPSEPNVPKMNHSNVRTHLLIHYSEQERNIWKKEYADRIKGIINSKIDLDRNFEMLTATLQDQLFIIGSDPVIDVIKKSETLIKITKQILDIGVVQAKLRGEMQSVHVVFAKMSNVWTHIAEQTKDNPEAHQAILEGIDIFHREIEDINILNKDN</sequence>
<comment type="caution">
    <text evidence="1">The sequence shown here is derived from an EMBL/GenBank/DDBJ whole genome shotgun (WGS) entry which is preliminary data.</text>
</comment>
<gene>
    <name evidence="1" type="ORF">LCGC14_1250900</name>
</gene>
<dbReference type="EMBL" id="LAZR01006854">
    <property type="protein sequence ID" value="KKM89220.1"/>
    <property type="molecule type" value="Genomic_DNA"/>
</dbReference>
<reference evidence="1" key="1">
    <citation type="journal article" date="2015" name="Nature">
        <title>Complex archaea that bridge the gap between prokaryotes and eukaryotes.</title>
        <authorList>
            <person name="Spang A."/>
            <person name="Saw J.H."/>
            <person name="Jorgensen S.L."/>
            <person name="Zaremba-Niedzwiedzka K."/>
            <person name="Martijn J."/>
            <person name="Lind A.E."/>
            <person name="van Eijk R."/>
            <person name="Schleper C."/>
            <person name="Guy L."/>
            <person name="Ettema T.J."/>
        </authorList>
    </citation>
    <scope>NUCLEOTIDE SEQUENCE</scope>
</reference>